<proteinExistence type="predicted"/>
<feature type="non-terminal residue" evidence="2">
    <location>
        <position position="72"/>
    </location>
</feature>
<dbReference type="Proteomes" id="UP001266305">
    <property type="component" value="Unassembled WGS sequence"/>
</dbReference>
<sequence>MNGEGTHVVHLQVSSGGPQAGTLRGTTLSPGSQDAEALSLGEGASRPHPSTAAPGEGGAQREGVDEPVRAGE</sequence>
<evidence type="ECO:0000256" key="1">
    <source>
        <dbReference type="SAM" id="MobiDB-lite"/>
    </source>
</evidence>
<feature type="region of interest" description="Disordered" evidence="1">
    <location>
        <begin position="1"/>
        <end position="72"/>
    </location>
</feature>
<keyword evidence="3" id="KW-1185">Reference proteome</keyword>
<organism evidence="2 3">
    <name type="scientific">Saguinus oedipus</name>
    <name type="common">Cotton-top tamarin</name>
    <name type="synonym">Oedipomidas oedipus</name>
    <dbReference type="NCBI Taxonomy" id="9490"/>
    <lineage>
        <taxon>Eukaryota</taxon>
        <taxon>Metazoa</taxon>
        <taxon>Chordata</taxon>
        <taxon>Craniata</taxon>
        <taxon>Vertebrata</taxon>
        <taxon>Euteleostomi</taxon>
        <taxon>Mammalia</taxon>
        <taxon>Eutheria</taxon>
        <taxon>Euarchontoglires</taxon>
        <taxon>Primates</taxon>
        <taxon>Haplorrhini</taxon>
        <taxon>Platyrrhini</taxon>
        <taxon>Cebidae</taxon>
        <taxon>Callitrichinae</taxon>
        <taxon>Saguinus</taxon>
    </lineage>
</organism>
<feature type="compositionally biased region" description="Basic and acidic residues" evidence="1">
    <location>
        <begin position="62"/>
        <end position="72"/>
    </location>
</feature>
<gene>
    <name evidence="2" type="ORF">P7K49_020694</name>
</gene>
<dbReference type="EMBL" id="JASSZA010000009">
    <property type="protein sequence ID" value="KAK2103027.1"/>
    <property type="molecule type" value="Genomic_DNA"/>
</dbReference>
<comment type="caution">
    <text evidence="2">The sequence shown here is derived from an EMBL/GenBank/DDBJ whole genome shotgun (WGS) entry which is preliminary data.</text>
</comment>
<name>A0ABQ9V3M7_SAGOE</name>
<evidence type="ECO:0000313" key="2">
    <source>
        <dbReference type="EMBL" id="KAK2103027.1"/>
    </source>
</evidence>
<protein>
    <submittedName>
        <fullName evidence="2">Uncharacterized protein</fullName>
    </submittedName>
</protein>
<evidence type="ECO:0000313" key="3">
    <source>
        <dbReference type="Proteomes" id="UP001266305"/>
    </source>
</evidence>
<accession>A0ABQ9V3M7</accession>
<reference evidence="2 3" key="1">
    <citation type="submission" date="2023-05" db="EMBL/GenBank/DDBJ databases">
        <title>B98-5 Cell Line De Novo Hybrid Assembly: An Optical Mapping Approach.</title>
        <authorList>
            <person name="Kananen K."/>
            <person name="Auerbach J.A."/>
            <person name="Kautto E."/>
            <person name="Blachly J.S."/>
        </authorList>
    </citation>
    <scope>NUCLEOTIDE SEQUENCE [LARGE SCALE GENOMIC DNA]</scope>
    <source>
        <strain evidence="2">B95-8</strain>
        <tissue evidence="2">Cell line</tissue>
    </source>
</reference>